<gene>
    <name evidence="1" type="ORF">LF1_07320</name>
</gene>
<reference evidence="1 2" key="1">
    <citation type="submission" date="2019-08" db="EMBL/GenBank/DDBJ databases">
        <title>Deep-cultivation of Planctomycetes and their phenomic and genomic characterization uncovers novel biology.</title>
        <authorList>
            <person name="Wiegand S."/>
            <person name="Jogler M."/>
            <person name="Boedeker C."/>
            <person name="Pinto D."/>
            <person name="Vollmers J."/>
            <person name="Rivas-Marin E."/>
            <person name="Kohn T."/>
            <person name="Peeters S.H."/>
            <person name="Heuer A."/>
            <person name="Rast P."/>
            <person name="Oberbeckmann S."/>
            <person name="Bunk B."/>
            <person name="Jeske O."/>
            <person name="Meyerdierks A."/>
            <person name="Storesund J.E."/>
            <person name="Kallscheuer N."/>
            <person name="Luecker S."/>
            <person name="Lage O.M."/>
            <person name="Pohl T."/>
            <person name="Merkel B.J."/>
            <person name="Hornburger P."/>
            <person name="Mueller R.-W."/>
            <person name="Bruemmer F."/>
            <person name="Labrenz M."/>
            <person name="Spormann A.M."/>
            <person name="Op Den Camp H."/>
            <person name="Overmann J."/>
            <person name="Amann R."/>
            <person name="Jetten M.S.M."/>
            <person name="Mascher T."/>
            <person name="Medema M.H."/>
            <person name="Devos D.P."/>
            <person name="Kaster A.-K."/>
            <person name="Ovreas L."/>
            <person name="Rohde M."/>
            <person name="Galperin M.Y."/>
            <person name="Jogler C."/>
        </authorList>
    </citation>
    <scope>NUCLEOTIDE SEQUENCE [LARGE SCALE GENOMIC DNA]</scope>
    <source>
        <strain evidence="1 2">LF1</strain>
    </source>
</reference>
<dbReference type="EMBL" id="VRLW01000001">
    <property type="protein sequence ID" value="KAA1258216.1"/>
    <property type="molecule type" value="Genomic_DNA"/>
</dbReference>
<organism evidence="1 2">
    <name type="scientific">Rubripirellula obstinata</name>
    <dbReference type="NCBI Taxonomy" id="406547"/>
    <lineage>
        <taxon>Bacteria</taxon>
        <taxon>Pseudomonadati</taxon>
        <taxon>Planctomycetota</taxon>
        <taxon>Planctomycetia</taxon>
        <taxon>Pirellulales</taxon>
        <taxon>Pirellulaceae</taxon>
        <taxon>Rubripirellula</taxon>
    </lineage>
</organism>
<keyword evidence="2" id="KW-1185">Reference proteome</keyword>
<evidence type="ECO:0000313" key="1">
    <source>
        <dbReference type="EMBL" id="KAA1258216.1"/>
    </source>
</evidence>
<evidence type="ECO:0000313" key="2">
    <source>
        <dbReference type="Proteomes" id="UP000322699"/>
    </source>
</evidence>
<accession>A0A5B1CCC9</accession>
<dbReference type="RefSeq" id="WP_068258751.1">
    <property type="nucleotide sequence ID" value="NZ_LWSK01000007.1"/>
</dbReference>
<name>A0A5B1CCC9_9BACT</name>
<protein>
    <submittedName>
        <fullName evidence="1">Uncharacterized protein</fullName>
    </submittedName>
</protein>
<dbReference type="AlphaFoldDB" id="A0A5B1CCC9"/>
<proteinExistence type="predicted"/>
<comment type="caution">
    <text evidence="1">The sequence shown here is derived from an EMBL/GenBank/DDBJ whole genome shotgun (WGS) entry which is preliminary data.</text>
</comment>
<dbReference type="Proteomes" id="UP000322699">
    <property type="component" value="Unassembled WGS sequence"/>
</dbReference>
<sequence>MLNGTVQYSAPVENNPIEFDVVNLPGRAGEVSGMNLRADSANGISVSVSVSNVSSEEDGVAIALNEVETILDELAFERRMAIGRPRLSSQAFEDESRSPATQSISSGVTLHLSCNATTLTRASAQTIEKQIMNSAPAASIHKQMFRSAIRSNGSVERFMHFYNLLMMLHGDHQGRVDAFIRQHETDVSESQSPHHKAGVMETVYTRLRNEISHHRQGVDLEETKRSMSDHVGRLLEHVRDAIVADGQKTPSVQ</sequence>